<evidence type="ECO:0000313" key="10">
    <source>
        <dbReference type="EMBL" id="TVT19209.1"/>
    </source>
</evidence>
<dbReference type="Gene3D" id="3.60.110.10">
    <property type="entry name" value="Carbon-nitrogen hydrolase"/>
    <property type="match status" value="1"/>
</dbReference>
<dbReference type="PANTHER" id="PTHR38686:SF1">
    <property type="entry name" value="APOLIPOPROTEIN N-ACYLTRANSFERASE"/>
    <property type="match status" value="1"/>
</dbReference>
<feature type="transmembrane region" description="Helical" evidence="8">
    <location>
        <begin position="12"/>
        <end position="40"/>
    </location>
</feature>
<dbReference type="SUPFAM" id="SSF56317">
    <property type="entry name" value="Carbon-nitrogen hydrolase"/>
    <property type="match status" value="1"/>
</dbReference>
<dbReference type="GO" id="GO:0016410">
    <property type="term" value="F:N-acyltransferase activity"/>
    <property type="evidence" value="ECO:0007669"/>
    <property type="project" value="InterPro"/>
</dbReference>
<evidence type="ECO:0000256" key="8">
    <source>
        <dbReference type="SAM" id="Phobius"/>
    </source>
</evidence>
<dbReference type="Pfam" id="PF20154">
    <property type="entry name" value="LNT_N"/>
    <property type="match status" value="1"/>
</dbReference>
<dbReference type="GO" id="GO:0005886">
    <property type="term" value="C:plasma membrane"/>
    <property type="evidence" value="ECO:0007669"/>
    <property type="project" value="UniProtKB-SubCell"/>
</dbReference>
<feature type="transmembrane region" description="Helical" evidence="8">
    <location>
        <begin position="85"/>
        <end position="105"/>
    </location>
</feature>
<feature type="transmembrane region" description="Helical" evidence="8">
    <location>
        <begin position="117"/>
        <end position="136"/>
    </location>
</feature>
<keyword evidence="4 8" id="KW-0812">Transmembrane</keyword>
<feature type="domain" description="CN hydrolase" evidence="9">
    <location>
        <begin position="221"/>
        <end position="435"/>
    </location>
</feature>
<comment type="caution">
    <text evidence="10">The sequence shown here is derived from an EMBL/GenBank/DDBJ whole genome shotgun (WGS) entry which is preliminary data.</text>
</comment>
<keyword evidence="6 8" id="KW-0472">Membrane</keyword>
<feature type="transmembrane region" description="Helical" evidence="8">
    <location>
        <begin position="194"/>
        <end position="214"/>
    </location>
</feature>
<name>A0A558A4L6_9PSEU</name>
<dbReference type="Pfam" id="PF00795">
    <property type="entry name" value="CN_hydrolase"/>
    <property type="match status" value="1"/>
</dbReference>
<dbReference type="GO" id="GO:0042158">
    <property type="term" value="P:lipoprotein biosynthetic process"/>
    <property type="evidence" value="ECO:0007669"/>
    <property type="project" value="InterPro"/>
</dbReference>
<evidence type="ECO:0000259" key="9">
    <source>
        <dbReference type="PROSITE" id="PS50263"/>
    </source>
</evidence>
<keyword evidence="7 10" id="KW-0012">Acyltransferase</keyword>
<dbReference type="PROSITE" id="PS50263">
    <property type="entry name" value="CN_HYDROLASE"/>
    <property type="match status" value="1"/>
</dbReference>
<dbReference type="InterPro" id="IPR004563">
    <property type="entry name" value="Apolipo_AcylTrfase"/>
</dbReference>
<feature type="transmembrane region" description="Helical" evidence="8">
    <location>
        <begin position="447"/>
        <end position="467"/>
    </location>
</feature>
<reference evidence="10 11" key="1">
    <citation type="submission" date="2019-07" db="EMBL/GenBank/DDBJ databases">
        <title>New species of Amycolatopsis and Streptomyces.</title>
        <authorList>
            <person name="Duangmal K."/>
            <person name="Teo W.F.A."/>
            <person name="Lipun K."/>
        </authorList>
    </citation>
    <scope>NUCLEOTIDE SEQUENCE [LARGE SCALE GENOMIC DNA]</scope>
    <source>
        <strain evidence="10 11">JCM 30562</strain>
    </source>
</reference>
<keyword evidence="2" id="KW-1003">Cell membrane</keyword>
<dbReference type="EMBL" id="VJZA01000050">
    <property type="protein sequence ID" value="TVT19209.1"/>
    <property type="molecule type" value="Genomic_DNA"/>
</dbReference>
<evidence type="ECO:0000256" key="6">
    <source>
        <dbReference type="ARBA" id="ARBA00023136"/>
    </source>
</evidence>
<gene>
    <name evidence="10" type="ORF">FNH06_25240</name>
</gene>
<evidence type="ECO:0000256" key="4">
    <source>
        <dbReference type="ARBA" id="ARBA00022692"/>
    </source>
</evidence>
<evidence type="ECO:0000313" key="11">
    <source>
        <dbReference type="Proteomes" id="UP000318578"/>
    </source>
</evidence>
<dbReference type="InterPro" id="IPR003010">
    <property type="entry name" value="C-N_Hydrolase"/>
</dbReference>
<sequence>MERLGTTRDHRLLTAAALVSSAVLGYLGTGLAPVAALTWLAPLPVLLLAPRVRVGTALAVAFGACLLGTANSWGFQLHSHDEPMVPVGLVINLGTSLTFVATVWVFRALAVRGRTPLAAIAAPAAWTGMFYVVSIANPQGLMGTFANDQGDVPLVLQVAAVGGMWAVEFMVMFAPCTVAALLSPGVSTMVRLRTATVAVVVFVAALGFGALRLAGTGGAPQRVAAIAPDRYAWAPAVTDGLVADYVHEIENLPDGVRTVVLPEGAFGSGEAEPAVLVRPMRQAARARGVDIVLGLIQTGGRGPANLALLFPADGGDPLRYLKQHDLVSAHGHELVFSPTTRTGVEICADLDFARPSRDYGAAGSTLLAIPASDNDENGWQHNRTALLRGVENGIPVAWSDQNGTLLISDGWGRVLAQAHTGGPARFSTVTADVTGPGTTVYSRLGDWFAWLCLVVAVGGLVACLPIARRQASGAKPVERAE</sequence>
<dbReference type="OrthoDB" id="9811121at2"/>
<feature type="transmembrane region" description="Helical" evidence="8">
    <location>
        <begin position="156"/>
        <end position="182"/>
    </location>
</feature>
<keyword evidence="11" id="KW-1185">Reference proteome</keyword>
<evidence type="ECO:0000256" key="2">
    <source>
        <dbReference type="ARBA" id="ARBA00022475"/>
    </source>
</evidence>
<evidence type="ECO:0000256" key="5">
    <source>
        <dbReference type="ARBA" id="ARBA00022989"/>
    </source>
</evidence>
<evidence type="ECO:0000256" key="3">
    <source>
        <dbReference type="ARBA" id="ARBA00022679"/>
    </source>
</evidence>
<dbReference type="InterPro" id="IPR036526">
    <property type="entry name" value="C-N_Hydrolase_sf"/>
</dbReference>
<comment type="subcellular location">
    <subcellularLocation>
        <location evidence="1">Cell membrane</location>
        <topology evidence="1">Multi-pass membrane protein</topology>
    </subcellularLocation>
</comment>
<dbReference type="RefSeq" id="WP_144642374.1">
    <property type="nucleotide sequence ID" value="NZ_BNAX01000002.1"/>
</dbReference>
<dbReference type="Proteomes" id="UP000318578">
    <property type="component" value="Unassembled WGS sequence"/>
</dbReference>
<dbReference type="PANTHER" id="PTHR38686">
    <property type="entry name" value="APOLIPOPROTEIN N-ACYLTRANSFERASE"/>
    <property type="match status" value="1"/>
</dbReference>
<dbReference type="AlphaFoldDB" id="A0A558A4L6"/>
<evidence type="ECO:0000256" key="1">
    <source>
        <dbReference type="ARBA" id="ARBA00004651"/>
    </source>
</evidence>
<keyword evidence="5 8" id="KW-1133">Transmembrane helix</keyword>
<dbReference type="InterPro" id="IPR045378">
    <property type="entry name" value="LNT_N"/>
</dbReference>
<accession>A0A558A4L6</accession>
<proteinExistence type="predicted"/>
<evidence type="ECO:0000256" key="7">
    <source>
        <dbReference type="ARBA" id="ARBA00023315"/>
    </source>
</evidence>
<organism evidence="10 11">
    <name type="scientific">Amycolatopsis acidiphila</name>
    <dbReference type="NCBI Taxonomy" id="715473"/>
    <lineage>
        <taxon>Bacteria</taxon>
        <taxon>Bacillati</taxon>
        <taxon>Actinomycetota</taxon>
        <taxon>Actinomycetes</taxon>
        <taxon>Pseudonocardiales</taxon>
        <taxon>Pseudonocardiaceae</taxon>
        <taxon>Amycolatopsis</taxon>
    </lineage>
</organism>
<keyword evidence="3 10" id="KW-0808">Transferase</keyword>
<protein>
    <submittedName>
        <fullName evidence="10">Acyltransferase</fullName>
    </submittedName>
</protein>